<name>A0A085ZTN9_9FLAO</name>
<keyword evidence="2" id="KW-1185">Reference proteome</keyword>
<evidence type="ECO:0008006" key="3">
    <source>
        <dbReference type="Google" id="ProtNLM"/>
    </source>
</evidence>
<reference evidence="1 2" key="1">
    <citation type="submission" date="2014-07" db="EMBL/GenBank/DDBJ databases">
        <title>Genome of Chryseobacterium luteum DSM 18605.</title>
        <authorList>
            <person name="Stropko S.J."/>
            <person name="Pipes S.E."/>
            <person name="Newman J.D."/>
        </authorList>
    </citation>
    <scope>NUCLEOTIDE SEQUENCE [LARGE SCALE GENOMIC DNA]</scope>
    <source>
        <strain evidence="1 2">DSM 18605</strain>
    </source>
</reference>
<gene>
    <name evidence="1" type="ORF">IX38_08885</name>
</gene>
<dbReference type="AlphaFoldDB" id="A0A085ZTN9"/>
<proteinExistence type="predicted"/>
<dbReference type="Proteomes" id="UP000028703">
    <property type="component" value="Unassembled WGS sequence"/>
</dbReference>
<protein>
    <recommendedName>
        <fullName evidence="3">Addiction module protein</fullName>
    </recommendedName>
</protein>
<dbReference type="OrthoDB" id="1122787at2"/>
<dbReference type="eggNOG" id="ENOG5033GBW">
    <property type="taxonomic scope" value="Bacteria"/>
</dbReference>
<sequence>MNTADLKADLIYRISQLQEKRIMEEIQKLLDFELNKNEYILTEPQKERIAEAQSEYKSSAYLTEDKANQDIEEWLGEK</sequence>
<organism evidence="1 2">
    <name type="scientific">Chryseobacterium luteum</name>
    <dbReference type="NCBI Taxonomy" id="421531"/>
    <lineage>
        <taxon>Bacteria</taxon>
        <taxon>Pseudomonadati</taxon>
        <taxon>Bacteroidota</taxon>
        <taxon>Flavobacteriia</taxon>
        <taxon>Flavobacteriales</taxon>
        <taxon>Weeksellaceae</taxon>
        <taxon>Chryseobacterium group</taxon>
        <taxon>Chryseobacterium</taxon>
    </lineage>
</organism>
<comment type="caution">
    <text evidence="1">The sequence shown here is derived from an EMBL/GenBank/DDBJ whole genome shotgun (WGS) entry which is preliminary data.</text>
</comment>
<evidence type="ECO:0000313" key="2">
    <source>
        <dbReference type="Proteomes" id="UP000028703"/>
    </source>
</evidence>
<dbReference type="STRING" id="421531.IX38_08885"/>
<evidence type="ECO:0000313" key="1">
    <source>
        <dbReference type="EMBL" id="KFF07803.1"/>
    </source>
</evidence>
<dbReference type="EMBL" id="JPRO01000005">
    <property type="protein sequence ID" value="KFF07803.1"/>
    <property type="molecule type" value="Genomic_DNA"/>
</dbReference>
<dbReference type="RefSeq" id="WP_034703811.1">
    <property type="nucleotide sequence ID" value="NZ_JPRO01000005.1"/>
</dbReference>
<accession>A0A085ZTN9</accession>